<evidence type="ECO:0000313" key="3">
    <source>
        <dbReference type="Proteomes" id="UP000831787"/>
    </source>
</evidence>
<keyword evidence="1" id="KW-0732">Signal</keyword>
<dbReference type="EMBL" id="CP095073">
    <property type="protein sequence ID" value="UOQ45626.1"/>
    <property type="molecule type" value="Genomic_DNA"/>
</dbReference>
<dbReference type="Proteomes" id="UP000831787">
    <property type="component" value="Chromosome"/>
</dbReference>
<keyword evidence="3" id="KW-1185">Reference proteome</keyword>
<name>A0ABY4EU17_9BACI</name>
<feature type="signal peptide" evidence="1">
    <location>
        <begin position="1"/>
        <end position="23"/>
    </location>
</feature>
<sequence length="105" mass="11763">MKSLIYRGILTLCYSFLVMVQPAADMEQLPQLDGENIIQANSYPYIVHAAQPTVLSKTNTDHSTSLSFQPLPQHSLLPLEPTAGDYFISDSLGFLHVMKYQANYL</sequence>
<feature type="chain" id="PRO_5046879384" description="DUF2547 family protein" evidence="1">
    <location>
        <begin position="24"/>
        <end position="105"/>
    </location>
</feature>
<reference evidence="2 3" key="1">
    <citation type="submission" date="2022-04" db="EMBL/GenBank/DDBJ databases">
        <title>Halobacillus sp. isolated from saltern.</title>
        <authorList>
            <person name="Won M."/>
            <person name="Lee C.-M."/>
            <person name="Woen H.-Y."/>
            <person name="Kwon S.-W."/>
        </authorList>
    </citation>
    <scope>NUCLEOTIDE SEQUENCE [LARGE SCALE GENOMIC DNA]</scope>
    <source>
        <strain evidence="2 3">SSBR10-3</strain>
    </source>
</reference>
<evidence type="ECO:0008006" key="4">
    <source>
        <dbReference type="Google" id="ProtNLM"/>
    </source>
</evidence>
<gene>
    <name evidence="2" type="ORF">MUN89_06735</name>
</gene>
<evidence type="ECO:0000256" key="1">
    <source>
        <dbReference type="SAM" id="SignalP"/>
    </source>
</evidence>
<organism evidence="2 3">
    <name type="scientific">Halobacillus salinarum</name>
    <dbReference type="NCBI Taxonomy" id="2932257"/>
    <lineage>
        <taxon>Bacteria</taxon>
        <taxon>Bacillati</taxon>
        <taxon>Bacillota</taxon>
        <taxon>Bacilli</taxon>
        <taxon>Bacillales</taxon>
        <taxon>Bacillaceae</taxon>
        <taxon>Halobacillus</taxon>
    </lineage>
</organism>
<protein>
    <recommendedName>
        <fullName evidence="4">DUF2547 family protein</fullName>
    </recommendedName>
</protein>
<proteinExistence type="predicted"/>
<accession>A0ABY4EU17</accession>
<evidence type="ECO:0000313" key="2">
    <source>
        <dbReference type="EMBL" id="UOQ45626.1"/>
    </source>
</evidence>
<dbReference type="RefSeq" id="WP_244712429.1">
    <property type="nucleotide sequence ID" value="NZ_CP095073.1"/>
</dbReference>